<evidence type="ECO:0000313" key="3">
    <source>
        <dbReference type="Proteomes" id="UP000027222"/>
    </source>
</evidence>
<feature type="region of interest" description="Disordered" evidence="1">
    <location>
        <begin position="89"/>
        <end position="173"/>
    </location>
</feature>
<dbReference type="AlphaFoldDB" id="A0A067SAT1"/>
<organism evidence="2 3">
    <name type="scientific">Galerina marginata (strain CBS 339.88)</name>
    <dbReference type="NCBI Taxonomy" id="685588"/>
    <lineage>
        <taxon>Eukaryota</taxon>
        <taxon>Fungi</taxon>
        <taxon>Dikarya</taxon>
        <taxon>Basidiomycota</taxon>
        <taxon>Agaricomycotina</taxon>
        <taxon>Agaricomycetes</taxon>
        <taxon>Agaricomycetidae</taxon>
        <taxon>Agaricales</taxon>
        <taxon>Agaricineae</taxon>
        <taxon>Strophariaceae</taxon>
        <taxon>Galerina</taxon>
    </lineage>
</organism>
<sequence length="184" mass="20739">MNSSSPIRLDKARRASNSAAGDFNPAWAFYHASKPSETVTKTQARREYKLTDDDIAKLTPVSTSRNPWGTKCYHFDFEEVFNISVAKEESKALRRAQKEQRKKRTPKATQNAERHAQLEHQPSSSSSFGQGIQQYAYKGASNNRAVTPPRRQSSEVVEIPDSPPRRKRSRAGEISLGFIDLTID</sequence>
<name>A0A067SAT1_GALM3</name>
<evidence type="ECO:0000256" key="1">
    <source>
        <dbReference type="SAM" id="MobiDB-lite"/>
    </source>
</evidence>
<proteinExistence type="predicted"/>
<dbReference type="Proteomes" id="UP000027222">
    <property type="component" value="Unassembled WGS sequence"/>
</dbReference>
<feature type="compositionally biased region" description="Polar residues" evidence="1">
    <location>
        <begin position="140"/>
        <end position="155"/>
    </location>
</feature>
<keyword evidence="3" id="KW-1185">Reference proteome</keyword>
<gene>
    <name evidence="2" type="ORF">GALMADRAFT_147496</name>
</gene>
<protein>
    <submittedName>
        <fullName evidence="2">Uncharacterized protein</fullName>
    </submittedName>
</protein>
<feature type="compositionally biased region" description="Basic and acidic residues" evidence="1">
    <location>
        <begin position="89"/>
        <end position="99"/>
    </location>
</feature>
<evidence type="ECO:0000313" key="2">
    <source>
        <dbReference type="EMBL" id="KDR67072.1"/>
    </source>
</evidence>
<reference evidence="3" key="1">
    <citation type="journal article" date="2014" name="Proc. Natl. Acad. Sci. U.S.A.">
        <title>Extensive sampling of basidiomycete genomes demonstrates inadequacy of the white-rot/brown-rot paradigm for wood decay fungi.</title>
        <authorList>
            <person name="Riley R."/>
            <person name="Salamov A.A."/>
            <person name="Brown D.W."/>
            <person name="Nagy L.G."/>
            <person name="Floudas D."/>
            <person name="Held B.W."/>
            <person name="Levasseur A."/>
            <person name="Lombard V."/>
            <person name="Morin E."/>
            <person name="Otillar R."/>
            <person name="Lindquist E.A."/>
            <person name="Sun H."/>
            <person name="LaButti K.M."/>
            <person name="Schmutz J."/>
            <person name="Jabbour D."/>
            <person name="Luo H."/>
            <person name="Baker S.E."/>
            <person name="Pisabarro A.G."/>
            <person name="Walton J.D."/>
            <person name="Blanchette R.A."/>
            <person name="Henrissat B."/>
            <person name="Martin F."/>
            <person name="Cullen D."/>
            <person name="Hibbett D.S."/>
            <person name="Grigoriev I.V."/>
        </authorList>
    </citation>
    <scope>NUCLEOTIDE SEQUENCE [LARGE SCALE GENOMIC DNA]</scope>
    <source>
        <strain evidence="3">CBS 339.88</strain>
    </source>
</reference>
<dbReference type="HOGENOM" id="CLU_1468257_0_0_1"/>
<dbReference type="EMBL" id="KL142418">
    <property type="protein sequence ID" value="KDR67072.1"/>
    <property type="molecule type" value="Genomic_DNA"/>
</dbReference>
<accession>A0A067SAT1</accession>